<evidence type="ECO:0000313" key="1">
    <source>
        <dbReference type="EMBL" id="VTZ90363.1"/>
    </source>
</evidence>
<name>A0A508YMH5_LIMMU</name>
<accession>A0A508YMH5</accession>
<evidence type="ECO:0000313" key="2">
    <source>
        <dbReference type="Proteomes" id="UP000365705"/>
    </source>
</evidence>
<dbReference type="AlphaFoldDB" id="A0A508YMH5"/>
<dbReference type="Proteomes" id="UP000365705">
    <property type="component" value="Unassembled WGS sequence"/>
</dbReference>
<sequence length="185" mass="21949">MNDELLNGVYVIKTRYTDAKGNKSTYYLVKNSVTLFNAQYYNLTLDDFHLLPTKGNKWENATWLSAAVCSDLLKQPYEEEFPNGFKVYKRCLVRKLSVKEAKKKMHTKKARKNRFLVQKVGDNWTFYSNNIEYYPEWQYTKPMNLEQAVKIAAECEKRKNTKCRILMTGWRKLSTCEVEQLVNWQ</sequence>
<protein>
    <submittedName>
        <fullName evidence="1">Uncharacterized protein</fullName>
    </submittedName>
</protein>
<reference evidence="1 2" key="1">
    <citation type="submission" date="2019-06" db="EMBL/GenBank/DDBJ databases">
        <authorList>
            <person name="Rodrigo-Torres L."/>
            <person name="Arahal R. D."/>
            <person name="Lucena T."/>
        </authorList>
    </citation>
    <scope>NUCLEOTIDE SEQUENCE [LARGE SCALE GENOMIC DNA]</scope>
    <source>
        <strain evidence="1 2">INIA P508</strain>
    </source>
</reference>
<dbReference type="RefSeq" id="WP_143113050.1">
    <property type="nucleotide sequence ID" value="NZ_CABFNH010000014.1"/>
</dbReference>
<gene>
    <name evidence="1" type="ORF">LMUP508_01146</name>
</gene>
<dbReference type="EMBL" id="CABFNH010000014">
    <property type="protein sequence ID" value="VTZ90363.1"/>
    <property type="molecule type" value="Genomic_DNA"/>
</dbReference>
<organism evidence="1 2">
    <name type="scientific">Limosilactobacillus mucosae</name>
    <name type="common">Lactobacillus mucosae</name>
    <dbReference type="NCBI Taxonomy" id="97478"/>
    <lineage>
        <taxon>Bacteria</taxon>
        <taxon>Bacillati</taxon>
        <taxon>Bacillota</taxon>
        <taxon>Bacilli</taxon>
        <taxon>Lactobacillales</taxon>
        <taxon>Lactobacillaceae</taxon>
        <taxon>Limosilactobacillus</taxon>
    </lineage>
</organism>
<proteinExistence type="predicted"/>